<dbReference type="AlphaFoldDB" id="A0A2A9MQT6"/>
<dbReference type="InterPro" id="IPR058771">
    <property type="entry name" value="PWI_CCDC43"/>
</dbReference>
<evidence type="ECO:0000256" key="1">
    <source>
        <dbReference type="ARBA" id="ARBA00005305"/>
    </source>
</evidence>
<dbReference type="InterPro" id="IPR037666">
    <property type="entry name" value="CCDC43"/>
</dbReference>
<dbReference type="KEGG" id="bbes:BESB_008040"/>
<name>A0A2A9MQT6_BESBE</name>
<dbReference type="Pfam" id="PF26091">
    <property type="entry name" value="PWI_CCDC43"/>
    <property type="match status" value="1"/>
</dbReference>
<gene>
    <name evidence="5" type="ORF">BESB_008040</name>
</gene>
<evidence type="ECO:0000256" key="2">
    <source>
        <dbReference type="ARBA" id="ARBA00023054"/>
    </source>
</evidence>
<sequence length="230" mass="25999">MYSGSEEFEAFLDQQLEKLKVDTDVFKDYVVGILQDENASPTEKVEAVTESLQFAVEDDSVASLVPDFATECVDKWVKEVEEVQQQKKAEQKEAALKEAVKVSSPEPTAAASRTGRTTAAESEDPQDKAVKQRLIQQFAWQVDEVVDFDENGADMLRCSSKVETHDPLADNVFRNDNRARVAAAQQMDRLRAKAQHEDELRRRAEQKKAEALKKAKEKNRVAKKERRAGR</sequence>
<comment type="similarity">
    <text evidence="1">Belongs to the CCDC43 family.</text>
</comment>
<feature type="compositionally biased region" description="Basic and acidic residues" evidence="3">
    <location>
        <begin position="90"/>
        <end position="100"/>
    </location>
</feature>
<keyword evidence="6" id="KW-1185">Reference proteome</keyword>
<accession>A0A2A9MQT6</accession>
<protein>
    <recommendedName>
        <fullName evidence="4">CCDC43 PWI-like domain-containing protein</fullName>
    </recommendedName>
</protein>
<keyword evidence="2" id="KW-0175">Coiled coil</keyword>
<feature type="region of interest" description="Disordered" evidence="3">
    <location>
        <begin position="90"/>
        <end position="128"/>
    </location>
</feature>
<evidence type="ECO:0000259" key="4">
    <source>
        <dbReference type="Pfam" id="PF26091"/>
    </source>
</evidence>
<evidence type="ECO:0000313" key="5">
    <source>
        <dbReference type="EMBL" id="PFH38462.1"/>
    </source>
</evidence>
<feature type="region of interest" description="Disordered" evidence="3">
    <location>
        <begin position="191"/>
        <end position="230"/>
    </location>
</feature>
<dbReference type="GeneID" id="40305866"/>
<feature type="domain" description="CCDC43 PWI-like" evidence="4">
    <location>
        <begin position="4"/>
        <end position="78"/>
    </location>
</feature>
<evidence type="ECO:0000256" key="3">
    <source>
        <dbReference type="SAM" id="MobiDB-lite"/>
    </source>
</evidence>
<dbReference type="VEuPathDB" id="ToxoDB:BESB_008040"/>
<dbReference type="Proteomes" id="UP000224006">
    <property type="component" value="Chromosome I"/>
</dbReference>
<dbReference type="RefSeq" id="XP_029222471.1">
    <property type="nucleotide sequence ID" value="XM_029359558.1"/>
</dbReference>
<evidence type="ECO:0000313" key="6">
    <source>
        <dbReference type="Proteomes" id="UP000224006"/>
    </source>
</evidence>
<proteinExistence type="inferred from homology"/>
<feature type="compositionally biased region" description="Low complexity" evidence="3">
    <location>
        <begin position="108"/>
        <end position="120"/>
    </location>
</feature>
<organism evidence="5 6">
    <name type="scientific">Besnoitia besnoiti</name>
    <name type="common">Apicomplexan protozoan</name>
    <dbReference type="NCBI Taxonomy" id="94643"/>
    <lineage>
        <taxon>Eukaryota</taxon>
        <taxon>Sar</taxon>
        <taxon>Alveolata</taxon>
        <taxon>Apicomplexa</taxon>
        <taxon>Conoidasida</taxon>
        <taxon>Coccidia</taxon>
        <taxon>Eucoccidiorida</taxon>
        <taxon>Eimeriorina</taxon>
        <taxon>Sarcocystidae</taxon>
        <taxon>Besnoitia</taxon>
    </lineage>
</organism>
<reference evidence="5 6" key="1">
    <citation type="submission" date="2017-09" db="EMBL/GenBank/DDBJ databases">
        <title>Genome sequencing of Besnoitia besnoiti strain Bb-Ger1.</title>
        <authorList>
            <person name="Schares G."/>
            <person name="Venepally P."/>
            <person name="Lorenzi H.A."/>
        </authorList>
    </citation>
    <scope>NUCLEOTIDE SEQUENCE [LARGE SCALE GENOMIC DNA]</scope>
    <source>
        <strain evidence="5 6">Bb-Ger1</strain>
    </source>
</reference>
<dbReference type="EMBL" id="NWUJ01000001">
    <property type="protein sequence ID" value="PFH38462.1"/>
    <property type="molecule type" value="Genomic_DNA"/>
</dbReference>
<comment type="caution">
    <text evidence="5">The sequence shown here is derived from an EMBL/GenBank/DDBJ whole genome shotgun (WGS) entry which is preliminary data.</text>
</comment>
<feature type="compositionally biased region" description="Basic and acidic residues" evidence="3">
    <location>
        <begin position="191"/>
        <end position="222"/>
    </location>
</feature>
<dbReference type="OrthoDB" id="2187466at2759"/>
<dbReference type="PANTHER" id="PTHR31684">
    <property type="entry name" value="COILED-COIL DOMAIN-CONTAINING PROTEIN 43"/>
    <property type="match status" value="1"/>
</dbReference>
<dbReference type="PANTHER" id="PTHR31684:SF2">
    <property type="entry name" value="COILED-COIL DOMAIN-CONTAINING PROTEIN 43"/>
    <property type="match status" value="1"/>
</dbReference>